<dbReference type="GO" id="GO:0004340">
    <property type="term" value="F:glucokinase activity"/>
    <property type="evidence" value="ECO:0007669"/>
    <property type="project" value="TreeGrafter"/>
</dbReference>
<proteinExistence type="inferred from homology"/>
<evidence type="ECO:0000256" key="1">
    <source>
        <dbReference type="ARBA" id="ARBA00004888"/>
    </source>
</evidence>
<evidence type="ECO:0000313" key="17">
    <source>
        <dbReference type="EMBL" id="KAJ7383126.1"/>
    </source>
</evidence>
<evidence type="ECO:0000256" key="9">
    <source>
        <dbReference type="ARBA" id="ARBA00044613"/>
    </source>
</evidence>
<dbReference type="GO" id="GO:0001678">
    <property type="term" value="P:intracellular glucose homeostasis"/>
    <property type="evidence" value="ECO:0007669"/>
    <property type="project" value="InterPro"/>
</dbReference>
<dbReference type="InterPro" id="IPR001312">
    <property type="entry name" value="Hexokinase"/>
</dbReference>
<comment type="pathway">
    <text evidence="1">Carbohydrate degradation; glycolysis; D-glyceraldehyde 3-phosphate and glycerone phosphate from D-glucose: step 1/4.</text>
</comment>
<dbReference type="CDD" id="cd24019">
    <property type="entry name" value="ASKHA_NBD_HK_meta"/>
    <property type="match status" value="1"/>
</dbReference>
<organism evidence="17 18">
    <name type="scientific">Desmophyllum pertusum</name>
    <dbReference type="NCBI Taxonomy" id="174260"/>
    <lineage>
        <taxon>Eukaryota</taxon>
        <taxon>Metazoa</taxon>
        <taxon>Cnidaria</taxon>
        <taxon>Anthozoa</taxon>
        <taxon>Hexacorallia</taxon>
        <taxon>Scleractinia</taxon>
        <taxon>Caryophylliina</taxon>
        <taxon>Caryophylliidae</taxon>
        <taxon>Desmophyllum</taxon>
    </lineage>
</organism>
<dbReference type="Gene3D" id="3.30.420.40">
    <property type="match status" value="1"/>
</dbReference>
<evidence type="ECO:0000256" key="7">
    <source>
        <dbReference type="ARBA" id="ARBA00022840"/>
    </source>
</evidence>
<comment type="catalytic activity">
    <reaction evidence="10">
        <text>D-fructose + ATP = D-fructose 6-phosphate + ADP + H(+)</text>
        <dbReference type="Rhea" id="RHEA:16125"/>
        <dbReference type="ChEBI" id="CHEBI:15378"/>
        <dbReference type="ChEBI" id="CHEBI:30616"/>
        <dbReference type="ChEBI" id="CHEBI:37721"/>
        <dbReference type="ChEBI" id="CHEBI:61527"/>
        <dbReference type="ChEBI" id="CHEBI:456216"/>
        <dbReference type="EC" id="2.7.1.1"/>
    </reaction>
    <physiologicalReaction direction="left-to-right" evidence="10">
        <dbReference type="Rhea" id="RHEA:16126"/>
    </physiologicalReaction>
</comment>
<dbReference type="PANTHER" id="PTHR19443:SF16">
    <property type="entry name" value="HEXOKINASE TYPE 1-RELATED"/>
    <property type="match status" value="1"/>
</dbReference>
<evidence type="ECO:0000259" key="16">
    <source>
        <dbReference type="Pfam" id="PF03727"/>
    </source>
</evidence>
<reference evidence="17" key="1">
    <citation type="submission" date="2023-01" db="EMBL/GenBank/DDBJ databases">
        <title>Genome assembly of the deep-sea coral Lophelia pertusa.</title>
        <authorList>
            <person name="Herrera S."/>
            <person name="Cordes E."/>
        </authorList>
    </citation>
    <scope>NUCLEOTIDE SEQUENCE</scope>
    <source>
        <strain evidence="17">USNM1676648</strain>
        <tissue evidence="17">Polyp</tissue>
    </source>
</reference>
<dbReference type="InterPro" id="IPR043129">
    <property type="entry name" value="ATPase_NBD"/>
</dbReference>
<comment type="pathway">
    <text evidence="2">Carbohydrate metabolism; hexose metabolism.</text>
</comment>
<evidence type="ECO:0000259" key="15">
    <source>
        <dbReference type="Pfam" id="PF00349"/>
    </source>
</evidence>
<name>A0A9X0D1E4_9CNID</name>
<dbReference type="AlphaFoldDB" id="A0A9X0D1E4"/>
<dbReference type="OrthoDB" id="419537at2759"/>
<comment type="function">
    <text evidence="13">Catalyzes the phosphorylation of various hexoses to hexose 6-phosphate.</text>
</comment>
<dbReference type="InterPro" id="IPR022673">
    <property type="entry name" value="Hexokinase_C"/>
</dbReference>
<evidence type="ECO:0000256" key="13">
    <source>
        <dbReference type="ARBA" id="ARBA00059457"/>
    </source>
</evidence>
<evidence type="ECO:0000256" key="14">
    <source>
        <dbReference type="RuleBase" id="RU362007"/>
    </source>
</evidence>
<evidence type="ECO:0000256" key="11">
    <source>
        <dbReference type="ARBA" id="ARBA00048160"/>
    </source>
</evidence>
<evidence type="ECO:0000256" key="5">
    <source>
        <dbReference type="ARBA" id="ARBA00022741"/>
    </source>
</evidence>
<dbReference type="EMBL" id="MU825906">
    <property type="protein sequence ID" value="KAJ7383126.1"/>
    <property type="molecule type" value="Genomic_DNA"/>
</dbReference>
<gene>
    <name evidence="17" type="ORF">OS493_030659</name>
</gene>
<evidence type="ECO:0000313" key="18">
    <source>
        <dbReference type="Proteomes" id="UP001163046"/>
    </source>
</evidence>
<comment type="similarity">
    <text evidence="3 14">Belongs to the hexokinase family.</text>
</comment>
<keyword evidence="5 14" id="KW-0547">Nucleotide-binding</keyword>
<evidence type="ECO:0000256" key="12">
    <source>
        <dbReference type="ARBA" id="ARBA00050361"/>
    </source>
</evidence>
<evidence type="ECO:0000256" key="3">
    <source>
        <dbReference type="ARBA" id="ARBA00009225"/>
    </source>
</evidence>
<evidence type="ECO:0000256" key="4">
    <source>
        <dbReference type="ARBA" id="ARBA00022679"/>
    </source>
</evidence>
<feature type="domain" description="Hexokinase N-terminal" evidence="15">
    <location>
        <begin position="26"/>
        <end position="221"/>
    </location>
</feature>
<dbReference type="GO" id="GO:0008865">
    <property type="term" value="F:fructokinase activity"/>
    <property type="evidence" value="ECO:0007669"/>
    <property type="project" value="TreeGrafter"/>
</dbReference>
<evidence type="ECO:0000256" key="8">
    <source>
        <dbReference type="ARBA" id="ARBA00023152"/>
    </source>
</evidence>
<accession>A0A9X0D1E4</accession>
<dbReference type="PROSITE" id="PS51748">
    <property type="entry name" value="HEXOKINASE_2"/>
    <property type="match status" value="1"/>
</dbReference>
<comment type="catalytic activity">
    <reaction evidence="9">
        <text>a D-hexose + ATP = a D-hexose 6-phosphate + ADP + H(+)</text>
        <dbReference type="Rhea" id="RHEA:22740"/>
        <dbReference type="ChEBI" id="CHEBI:4194"/>
        <dbReference type="ChEBI" id="CHEBI:15378"/>
        <dbReference type="ChEBI" id="CHEBI:30616"/>
        <dbReference type="ChEBI" id="CHEBI:229467"/>
        <dbReference type="ChEBI" id="CHEBI:456216"/>
        <dbReference type="EC" id="2.7.1.1"/>
    </reaction>
    <physiologicalReaction direction="left-to-right" evidence="9">
        <dbReference type="Rhea" id="RHEA:22741"/>
    </physiologicalReaction>
</comment>
<comment type="caution">
    <text evidence="17">The sequence shown here is derived from an EMBL/GenBank/DDBJ whole genome shotgun (WGS) entry which is preliminary data.</text>
</comment>
<dbReference type="PANTHER" id="PTHR19443">
    <property type="entry name" value="HEXOKINASE"/>
    <property type="match status" value="1"/>
</dbReference>
<keyword evidence="6 14" id="KW-0418">Kinase</keyword>
<dbReference type="GO" id="GO:0005829">
    <property type="term" value="C:cytosol"/>
    <property type="evidence" value="ECO:0007669"/>
    <property type="project" value="TreeGrafter"/>
</dbReference>
<dbReference type="GO" id="GO:0005739">
    <property type="term" value="C:mitochondrion"/>
    <property type="evidence" value="ECO:0007669"/>
    <property type="project" value="TreeGrafter"/>
</dbReference>
<feature type="domain" description="Hexokinase C-terminal" evidence="16">
    <location>
        <begin position="229"/>
        <end position="457"/>
    </location>
</feature>
<protein>
    <recommendedName>
        <fullName evidence="14">Phosphotransferase</fullName>
        <ecNumber evidence="14">2.7.1.-</ecNumber>
    </recommendedName>
</protein>
<comment type="catalytic activity">
    <reaction evidence="12">
        <text>D-mannose + ATP = D-mannose 6-phosphate + ADP + H(+)</text>
        <dbReference type="Rhea" id="RHEA:11028"/>
        <dbReference type="ChEBI" id="CHEBI:4208"/>
        <dbReference type="ChEBI" id="CHEBI:15378"/>
        <dbReference type="ChEBI" id="CHEBI:30616"/>
        <dbReference type="ChEBI" id="CHEBI:58735"/>
        <dbReference type="ChEBI" id="CHEBI:456216"/>
        <dbReference type="EC" id="2.7.1.1"/>
    </reaction>
    <physiologicalReaction direction="left-to-right" evidence="12">
        <dbReference type="Rhea" id="RHEA:11029"/>
    </physiologicalReaction>
</comment>
<evidence type="ECO:0000256" key="6">
    <source>
        <dbReference type="ARBA" id="ARBA00022777"/>
    </source>
</evidence>
<dbReference type="Pfam" id="PF00349">
    <property type="entry name" value="Hexokinase_1"/>
    <property type="match status" value="1"/>
</dbReference>
<evidence type="ECO:0000256" key="2">
    <source>
        <dbReference type="ARBA" id="ARBA00005028"/>
    </source>
</evidence>
<dbReference type="PROSITE" id="PS00378">
    <property type="entry name" value="HEXOKINASE_1"/>
    <property type="match status" value="1"/>
</dbReference>
<dbReference type="GO" id="GO:0005536">
    <property type="term" value="F:D-glucose binding"/>
    <property type="evidence" value="ECO:0007669"/>
    <property type="project" value="InterPro"/>
</dbReference>
<dbReference type="InterPro" id="IPR019807">
    <property type="entry name" value="Hexokinase_BS"/>
</dbReference>
<keyword evidence="4 14" id="KW-0808">Transferase</keyword>
<dbReference type="GO" id="GO:0005524">
    <property type="term" value="F:ATP binding"/>
    <property type="evidence" value="ECO:0007669"/>
    <property type="project" value="UniProtKB-UniRule"/>
</dbReference>
<dbReference type="Proteomes" id="UP001163046">
    <property type="component" value="Unassembled WGS sequence"/>
</dbReference>
<dbReference type="Pfam" id="PF03727">
    <property type="entry name" value="Hexokinase_2"/>
    <property type="match status" value="1"/>
</dbReference>
<sequence length="460" mass="50513">MFSAIPFARQVYDSLTKALTGRDEVLEVLGAFDLSNESIEEIMSILRTEFDKGLSADEQQRAESSVKMIPTYVRAIPDGSESGDFLALDLGGTNFRVLLISIQNGEVKMESDIYPLDQALMTSDAQTLFDYIAGSISLFVKKNKMNDKSLPLGFTFSFPVQQLSLTSGLLITWTKGFTATGVENEDVIKLLKEALVRNGVSASVDVVALVNDTTGTMMSCALGNPSVSAGLILGTGTNVCYMESLDNVPKWDGDQNEPRQVIINTEWGAFGDNGAWNHLRTKYDEQVDRESINPGMQLFEKMISGMYLGELARIVCMELVEKKLLFKGQVTEKFKTKNSFLTKFVSDIESHERFKIDEVLTEMEVKASDSDIEILQQVCAAVSIRAARLSAAGLATVVKKTNNYTTTIAVDGSVFKKHPQFKRYMDETLREILPQGNITLMLSEDGSGKGAALIAAVASK</sequence>
<dbReference type="EC" id="2.7.1.-" evidence="14"/>
<dbReference type="GO" id="GO:0006006">
    <property type="term" value="P:glucose metabolic process"/>
    <property type="evidence" value="ECO:0007669"/>
    <property type="project" value="TreeGrafter"/>
</dbReference>
<dbReference type="GO" id="GO:0006096">
    <property type="term" value="P:glycolytic process"/>
    <property type="evidence" value="ECO:0007669"/>
    <property type="project" value="UniProtKB-KW"/>
</dbReference>
<dbReference type="InterPro" id="IPR022672">
    <property type="entry name" value="Hexokinase_N"/>
</dbReference>
<dbReference type="Gene3D" id="3.40.367.20">
    <property type="match status" value="1"/>
</dbReference>
<keyword evidence="18" id="KW-1185">Reference proteome</keyword>
<keyword evidence="8 14" id="KW-0324">Glycolysis</keyword>
<dbReference type="SUPFAM" id="SSF53067">
    <property type="entry name" value="Actin-like ATPase domain"/>
    <property type="match status" value="2"/>
</dbReference>
<dbReference type="FunFam" id="3.40.367.20:FF:000005">
    <property type="entry name" value="Phosphotransferase"/>
    <property type="match status" value="1"/>
</dbReference>
<evidence type="ECO:0000256" key="10">
    <source>
        <dbReference type="ARBA" id="ARBA00047905"/>
    </source>
</evidence>
<keyword evidence="7 14" id="KW-0067">ATP-binding</keyword>
<dbReference type="FunFam" id="3.30.420.40:FF:000095">
    <property type="entry name" value="Phosphotransferase"/>
    <property type="match status" value="1"/>
</dbReference>
<comment type="catalytic activity">
    <reaction evidence="11">
        <text>D-glucose + ATP = D-glucose 6-phosphate + ADP + H(+)</text>
        <dbReference type="Rhea" id="RHEA:17825"/>
        <dbReference type="ChEBI" id="CHEBI:4167"/>
        <dbReference type="ChEBI" id="CHEBI:15378"/>
        <dbReference type="ChEBI" id="CHEBI:30616"/>
        <dbReference type="ChEBI" id="CHEBI:61548"/>
        <dbReference type="ChEBI" id="CHEBI:456216"/>
        <dbReference type="EC" id="2.7.1.1"/>
    </reaction>
    <physiologicalReaction direction="left-to-right" evidence="11">
        <dbReference type="Rhea" id="RHEA:17826"/>
    </physiologicalReaction>
</comment>
<dbReference type="PRINTS" id="PR00475">
    <property type="entry name" value="HEXOKINASE"/>
</dbReference>